<sequence length="217" mass="22741">MSDHSDGPRAARPWLLGLVALVVVAALAWGIWAVTAGDAANDDADATKGSATTAEPSKAPASGKPSAVVPTDDPSPVATDPAGERTALDPVEPDGTAKLSKAISLRVVRIESVRSKAVLPEDTAGPAVRVTLRVTNRTRDLLDTRFAVVNAYHGNDLVPANILSQPGGRPLPTSIPAGRSASGVYLFDIDRKDRRRVTLEVDLAPQLPVARFVGRFS</sequence>
<reference evidence="3 4" key="1">
    <citation type="submission" date="2019-07" db="EMBL/GenBank/DDBJ databases">
        <title>Whole genome shotgun sequence of Aeromicrobium flavum NBRC 107625.</title>
        <authorList>
            <person name="Hosoyama A."/>
            <person name="Uohara A."/>
            <person name="Ohji S."/>
            <person name="Ichikawa N."/>
        </authorList>
    </citation>
    <scope>NUCLEOTIDE SEQUENCE [LARGE SCALE GENOMIC DNA]</scope>
    <source>
        <strain evidence="3 4">NBRC 107625</strain>
    </source>
</reference>
<evidence type="ECO:0008006" key="5">
    <source>
        <dbReference type="Google" id="ProtNLM"/>
    </source>
</evidence>
<dbReference type="OrthoDB" id="3831250at2"/>
<evidence type="ECO:0000256" key="2">
    <source>
        <dbReference type="SAM" id="Phobius"/>
    </source>
</evidence>
<keyword evidence="2" id="KW-0812">Transmembrane</keyword>
<dbReference type="EMBL" id="BJZQ01000011">
    <property type="protein sequence ID" value="GEO89814.1"/>
    <property type="molecule type" value="Genomic_DNA"/>
</dbReference>
<evidence type="ECO:0000313" key="3">
    <source>
        <dbReference type="EMBL" id="GEO89814.1"/>
    </source>
</evidence>
<feature type="region of interest" description="Disordered" evidence="1">
    <location>
        <begin position="43"/>
        <end position="94"/>
    </location>
</feature>
<protein>
    <recommendedName>
        <fullName evidence="5">DUF4352 domain-containing protein</fullName>
    </recommendedName>
</protein>
<organism evidence="3 4">
    <name type="scientific">Aeromicrobium flavum</name>
    <dbReference type="NCBI Taxonomy" id="416568"/>
    <lineage>
        <taxon>Bacteria</taxon>
        <taxon>Bacillati</taxon>
        <taxon>Actinomycetota</taxon>
        <taxon>Actinomycetes</taxon>
        <taxon>Propionibacteriales</taxon>
        <taxon>Nocardioidaceae</taxon>
        <taxon>Aeromicrobium</taxon>
    </lineage>
</organism>
<proteinExistence type="predicted"/>
<dbReference type="Proteomes" id="UP000321769">
    <property type="component" value="Unassembled WGS sequence"/>
</dbReference>
<accession>A0A512HWI7</accession>
<dbReference type="AlphaFoldDB" id="A0A512HWI7"/>
<keyword evidence="2" id="KW-1133">Transmembrane helix</keyword>
<evidence type="ECO:0000256" key="1">
    <source>
        <dbReference type="SAM" id="MobiDB-lite"/>
    </source>
</evidence>
<keyword evidence="4" id="KW-1185">Reference proteome</keyword>
<name>A0A512HWI7_9ACTN</name>
<comment type="caution">
    <text evidence="3">The sequence shown here is derived from an EMBL/GenBank/DDBJ whole genome shotgun (WGS) entry which is preliminary data.</text>
</comment>
<feature type="transmembrane region" description="Helical" evidence="2">
    <location>
        <begin position="12"/>
        <end position="32"/>
    </location>
</feature>
<dbReference type="RefSeq" id="WP_146827687.1">
    <property type="nucleotide sequence ID" value="NZ_BAAAYQ010000001.1"/>
</dbReference>
<keyword evidence="2" id="KW-0472">Membrane</keyword>
<gene>
    <name evidence="3" type="ORF">AFL01nite_21410</name>
</gene>
<evidence type="ECO:0000313" key="4">
    <source>
        <dbReference type="Proteomes" id="UP000321769"/>
    </source>
</evidence>